<accession>A0A1F6N9F6</accession>
<dbReference type="Pfam" id="PF22296">
    <property type="entry name" value="bAvd"/>
    <property type="match status" value="1"/>
</dbReference>
<dbReference type="InterPro" id="IPR036583">
    <property type="entry name" value="23S_rRNA_IVS_sf"/>
</dbReference>
<comment type="caution">
    <text evidence="2">The sequence shown here is derived from an EMBL/GenBank/DDBJ whole genome shotgun (WGS) entry which is preliminary data.</text>
</comment>
<dbReference type="InterPro" id="IPR055360">
    <property type="entry name" value="bAvd"/>
</dbReference>
<feature type="domain" description="bAvd-like" evidence="1">
    <location>
        <begin position="4"/>
        <end position="109"/>
    </location>
</feature>
<dbReference type="EMBL" id="MFQK01000039">
    <property type="protein sequence ID" value="OGH80562.1"/>
    <property type="molecule type" value="Genomic_DNA"/>
</dbReference>
<gene>
    <name evidence="2" type="ORF">A3I29_03900</name>
</gene>
<reference evidence="2 3" key="1">
    <citation type="journal article" date="2016" name="Nat. Commun.">
        <title>Thousands of microbial genomes shed light on interconnected biogeochemical processes in an aquifer system.</title>
        <authorList>
            <person name="Anantharaman K."/>
            <person name="Brown C.T."/>
            <person name="Hug L.A."/>
            <person name="Sharon I."/>
            <person name="Castelle C.J."/>
            <person name="Probst A.J."/>
            <person name="Thomas B.C."/>
            <person name="Singh A."/>
            <person name="Wilkins M.J."/>
            <person name="Karaoz U."/>
            <person name="Brodie E.L."/>
            <person name="Williams K.H."/>
            <person name="Hubbard S.S."/>
            <person name="Banfield J.F."/>
        </authorList>
    </citation>
    <scope>NUCLEOTIDE SEQUENCE [LARGE SCALE GENOMIC DNA]</scope>
</reference>
<evidence type="ECO:0000313" key="2">
    <source>
        <dbReference type="EMBL" id="OGH80562.1"/>
    </source>
</evidence>
<dbReference type="CDD" id="cd16376">
    <property type="entry name" value="Avd_like"/>
    <property type="match status" value="1"/>
</dbReference>
<name>A0A1F6N9F6_9BACT</name>
<dbReference type="SUPFAM" id="SSF158446">
    <property type="entry name" value="IVS-encoded protein-like"/>
    <property type="match status" value="1"/>
</dbReference>
<proteinExistence type="predicted"/>
<dbReference type="Proteomes" id="UP000178726">
    <property type="component" value="Unassembled WGS sequence"/>
</dbReference>
<evidence type="ECO:0000313" key="3">
    <source>
        <dbReference type="Proteomes" id="UP000178726"/>
    </source>
</evidence>
<dbReference type="Gene3D" id="1.20.1440.60">
    <property type="entry name" value="23S rRNA-intervening sequence"/>
    <property type="match status" value="1"/>
</dbReference>
<protein>
    <recommendedName>
        <fullName evidence="1">bAvd-like domain-containing protein</fullName>
    </recommendedName>
</protein>
<sequence length="113" mass="12855">MNTILLQKTYEVYRQVSVEIASFPKFDRYSVGMKIDSASLGLIEAIITAEQAEPILKDRALIEASVKNEVTKIFLRLALERKLIKETNYFVWSGMLVEVGKMIGGWRKSLRAS</sequence>
<dbReference type="AlphaFoldDB" id="A0A1F6N9F6"/>
<dbReference type="STRING" id="1798689.A3I29_03900"/>
<organism evidence="2 3">
    <name type="scientific">Candidatus Magasanikbacteria bacterium RIFCSPLOWO2_02_FULL_44_11</name>
    <dbReference type="NCBI Taxonomy" id="1798689"/>
    <lineage>
        <taxon>Bacteria</taxon>
        <taxon>Candidatus Magasanikiibacteriota</taxon>
    </lineage>
</organism>
<evidence type="ECO:0000259" key="1">
    <source>
        <dbReference type="Pfam" id="PF22296"/>
    </source>
</evidence>